<dbReference type="AlphaFoldDB" id="A0A9P4M3D7"/>
<keyword evidence="3" id="KW-0560">Oxidoreductase</keyword>
<dbReference type="GO" id="GO:0050661">
    <property type="term" value="F:NADP binding"/>
    <property type="evidence" value="ECO:0007669"/>
    <property type="project" value="InterPro"/>
</dbReference>
<dbReference type="SUPFAM" id="SSF51905">
    <property type="entry name" value="FAD/NAD(P)-binding domain"/>
    <property type="match status" value="1"/>
</dbReference>
<dbReference type="Pfam" id="PF00743">
    <property type="entry name" value="FMO-like"/>
    <property type="match status" value="1"/>
</dbReference>
<dbReference type="PANTHER" id="PTHR43539">
    <property type="entry name" value="FLAVIN-BINDING MONOOXYGENASE-LIKE PROTEIN (AFU_ORTHOLOGUE AFUA_4G09220)"/>
    <property type="match status" value="1"/>
</dbReference>
<keyword evidence="5" id="KW-1185">Reference proteome</keyword>
<evidence type="ECO:0000313" key="5">
    <source>
        <dbReference type="Proteomes" id="UP000799772"/>
    </source>
</evidence>
<dbReference type="OrthoDB" id="74360at2759"/>
<dbReference type="PANTHER" id="PTHR43539:SF68">
    <property type="entry name" value="FLAVIN-BINDING MONOOXYGENASE-LIKE PROTEIN (AFU_ORTHOLOGUE AFUA_4G09220)"/>
    <property type="match status" value="1"/>
</dbReference>
<dbReference type="Proteomes" id="UP000799772">
    <property type="component" value="Unassembled WGS sequence"/>
</dbReference>
<sequence>MPQNFLNFLASLVSSSPTSPVDQKLAKINTELEKPNYQRTPAFPIHKLPGGLPKANVPEDVDVNAVAQIALDLVKSMKPDDLIEDALWRDLWAMTGTSRTFHSNKSISAAWTETAREHQPHDFKVPPGGAMVMRPGPGVSWVQVKYAYRTSGRPMFTGKGIIRVVPDSEGKWRIWLLISMLDQIPGFPSPDIMAARVLPGHNSPPPTPTSMKSFSDVDYDCVIIGGGMSGLCLAGHLQALKVRYVILDKTSKVGGNWTERYDSVQIHTSRGYGQFPFGTIWGPEYPYHLKTSHLADGYNRYVKENDINMMLSTTAEKTWFDEINKVWTLQLSTGGNVIYMRSRHIVMALGAGGQIPKMPNYPGKDSFKGTILHSKDYRSAKVWEGKRGIVIGSANTAHDITNDMLEAGCSSVTMIQRGATPVLPVECWSGIYDKVYKDDVPVSVSDSMMIPMPTVLQRAMSMMAITKYANEHKDFYDGLEKQGFKVDRYMDLYHCLYERFGGHYIEVGTSKKIIEGKIKVKSDSSISSFTENGLLFADGTTLDADVIVFATGFEGNMREAAEEIVGKEIGEKLDDWWGVDKEGELRGAWRPMAQPNIWFTGGNLGLARFYARYLAMQIKADVEGIPLKVYKGDP</sequence>
<accession>A0A9P4M3D7</accession>
<protein>
    <submittedName>
        <fullName evidence="4">FAD/NAD(P)-binding domain-containing protein</fullName>
    </submittedName>
</protein>
<keyword evidence="1" id="KW-0285">Flavoprotein</keyword>
<dbReference type="EMBL" id="ML978129">
    <property type="protein sequence ID" value="KAF2096611.1"/>
    <property type="molecule type" value="Genomic_DNA"/>
</dbReference>
<proteinExistence type="predicted"/>
<evidence type="ECO:0000256" key="1">
    <source>
        <dbReference type="ARBA" id="ARBA00022630"/>
    </source>
</evidence>
<keyword evidence="2" id="KW-0274">FAD</keyword>
<evidence type="ECO:0000256" key="2">
    <source>
        <dbReference type="ARBA" id="ARBA00022827"/>
    </source>
</evidence>
<evidence type="ECO:0000256" key="3">
    <source>
        <dbReference type="ARBA" id="ARBA00023002"/>
    </source>
</evidence>
<gene>
    <name evidence="4" type="ORF">NA57DRAFT_43013</name>
</gene>
<dbReference type="Gene3D" id="3.50.50.60">
    <property type="entry name" value="FAD/NAD(P)-binding domain"/>
    <property type="match status" value="2"/>
</dbReference>
<evidence type="ECO:0000313" key="4">
    <source>
        <dbReference type="EMBL" id="KAF2096611.1"/>
    </source>
</evidence>
<dbReference type="GO" id="GO:0004499">
    <property type="term" value="F:N,N-dimethylaniline monooxygenase activity"/>
    <property type="evidence" value="ECO:0007669"/>
    <property type="project" value="InterPro"/>
</dbReference>
<organism evidence="4 5">
    <name type="scientific">Rhizodiscina lignyota</name>
    <dbReference type="NCBI Taxonomy" id="1504668"/>
    <lineage>
        <taxon>Eukaryota</taxon>
        <taxon>Fungi</taxon>
        <taxon>Dikarya</taxon>
        <taxon>Ascomycota</taxon>
        <taxon>Pezizomycotina</taxon>
        <taxon>Dothideomycetes</taxon>
        <taxon>Pleosporomycetidae</taxon>
        <taxon>Aulographales</taxon>
        <taxon>Rhizodiscinaceae</taxon>
        <taxon>Rhizodiscina</taxon>
    </lineage>
</organism>
<dbReference type="InterPro" id="IPR020946">
    <property type="entry name" value="Flavin_mOase-like"/>
</dbReference>
<name>A0A9P4M3D7_9PEZI</name>
<comment type="caution">
    <text evidence="4">The sequence shown here is derived from an EMBL/GenBank/DDBJ whole genome shotgun (WGS) entry which is preliminary data.</text>
</comment>
<dbReference type="GO" id="GO:0050660">
    <property type="term" value="F:flavin adenine dinucleotide binding"/>
    <property type="evidence" value="ECO:0007669"/>
    <property type="project" value="InterPro"/>
</dbReference>
<dbReference type="InterPro" id="IPR036188">
    <property type="entry name" value="FAD/NAD-bd_sf"/>
</dbReference>
<reference evidence="4" key="1">
    <citation type="journal article" date="2020" name="Stud. Mycol.">
        <title>101 Dothideomycetes genomes: a test case for predicting lifestyles and emergence of pathogens.</title>
        <authorList>
            <person name="Haridas S."/>
            <person name="Albert R."/>
            <person name="Binder M."/>
            <person name="Bloem J."/>
            <person name="Labutti K."/>
            <person name="Salamov A."/>
            <person name="Andreopoulos B."/>
            <person name="Baker S."/>
            <person name="Barry K."/>
            <person name="Bills G."/>
            <person name="Bluhm B."/>
            <person name="Cannon C."/>
            <person name="Castanera R."/>
            <person name="Culley D."/>
            <person name="Daum C."/>
            <person name="Ezra D."/>
            <person name="Gonzalez J."/>
            <person name="Henrissat B."/>
            <person name="Kuo A."/>
            <person name="Liang C."/>
            <person name="Lipzen A."/>
            <person name="Lutzoni F."/>
            <person name="Magnuson J."/>
            <person name="Mondo S."/>
            <person name="Nolan M."/>
            <person name="Ohm R."/>
            <person name="Pangilinan J."/>
            <person name="Park H.-J."/>
            <person name="Ramirez L."/>
            <person name="Alfaro M."/>
            <person name="Sun H."/>
            <person name="Tritt A."/>
            <person name="Yoshinaga Y."/>
            <person name="Zwiers L.-H."/>
            <person name="Turgeon B."/>
            <person name="Goodwin S."/>
            <person name="Spatafora J."/>
            <person name="Crous P."/>
            <person name="Grigoriev I."/>
        </authorList>
    </citation>
    <scope>NUCLEOTIDE SEQUENCE</scope>
    <source>
        <strain evidence="4">CBS 133067</strain>
    </source>
</reference>
<dbReference type="InterPro" id="IPR050982">
    <property type="entry name" value="Auxin_biosynth/cation_transpt"/>
</dbReference>